<dbReference type="GeneID" id="24138343"/>
<accession>A0A067BI17</accession>
<keyword evidence="2" id="KW-1185">Reference proteome</keyword>
<gene>
    <name evidence="1" type="ORF">SPRG_16751</name>
</gene>
<dbReference type="VEuPathDB" id="FungiDB:SPRG_16751"/>
<name>A0A067BI17_SAPPC</name>
<dbReference type="RefSeq" id="XP_012211498.1">
    <property type="nucleotide sequence ID" value="XM_012356108.1"/>
</dbReference>
<sequence length="56" mass="6252">MTLRAEIIFETVLVRIEKQVELPVAPPLSTSPKQYQDALDLAYVFDVSACIDVPFA</sequence>
<protein>
    <submittedName>
        <fullName evidence="1">Uncharacterized protein</fullName>
    </submittedName>
</protein>
<evidence type="ECO:0000313" key="2">
    <source>
        <dbReference type="Proteomes" id="UP000030745"/>
    </source>
</evidence>
<dbReference type="AlphaFoldDB" id="A0A067BI17"/>
<dbReference type="Proteomes" id="UP000030745">
    <property type="component" value="Unassembled WGS sequence"/>
</dbReference>
<dbReference type="KEGG" id="spar:SPRG_16751"/>
<reference evidence="1 2" key="1">
    <citation type="journal article" date="2013" name="PLoS Genet.">
        <title>Distinctive expansion of potential virulence genes in the genome of the oomycete fish pathogen Saprolegnia parasitica.</title>
        <authorList>
            <person name="Jiang R.H."/>
            <person name="de Bruijn I."/>
            <person name="Haas B.J."/>
            <person name="Belmonte R."/>
            <person name="Lobach L."/>
            <person name="Christie J."/>
            <person name="van den Ackerveken G."/>
            <person name="Bottin A."/>
            <person name="Bulone V."/>
            <person name="Diaz-Moreno S.M."/>
            <person name="Dumas B."/>
            <person name="Fan L."/>
            <person name="Gaulin E."/>
            <person name="Govers F."/>
            <person name="Grenville-Briggs L.J."/>
            <person name="Horner N.R."/>
            <person name="Levin J.Z."/>
            <person name="Mammella M."/>
            <person name="Meijer H.J."/>
            <person name="Morris P."/>
            <person name="Nusbaum C."/>
            <person name="Oome S."/>
            <person name="Phillips A.J."/>
            <person name="van Rooyen D."/>
            <person name="Rzeszutek E."/>
            <person name="Saraiva M."/>
            <person name="Secombes C.J."/>
            <person name="Seidl M.F."/>
            <person name="Snel B."/>
            <person name="Stassen J.H."/>
            <person name="Sykes S."/>
            <person name="Tripathy S."/>
            <person name="van den Berg H."/>
            <person name="Vega-Arreguin J.C."/>
            <person name="Wawra S."/>
            <person name="Young S.K."/>
            <person name="Zeng Q."/>
            <person name="Dieguez-Uribeondo J."/>
            <person name="Russ C."/>
            <person name="Tyler B.M."/>
            <person name="van West P."/>
        </authorList>
    </citation>
    <scope>NUCLEOTIDE SEQUENCE [LARGE SCALE GENOMIC DNA]</scope>
    <source>
        <strain evidence="1 2">CBS 223.65</strain>
    </source>
</reference>
<dbReference type="EMBL" id="KK583566">
    <property type="protein sequence ID" value="KDO17793.1"/>
    <property type="molecule type" value="Genomic_DNA"/>
</dbReference>
<evidence type="ECO:0000313" key="1">
    <source>
        <dbReference type="EMBL" id="KDO17793.1"/>
    </source>
</evidence>
<proteinExistence type="predicted"/>
<organism evidence="1 2">
    <name type="scientific">Saprolegnia parasitica (strain CBS 223.65)</name>
    <dbReference type="NCBI Taxonomy" id="695850"/>
    <lineage>
        <taxon>Eukaryota</taxon>
        <taxon>Sar</taxon>
        <taxon>Stramenopiles</taxon>
        <taxon>Oomycota</taxon>
        <taxon>Saprolegniomycetes</taxon>
        <taxon>Saprolegniales</taxon>
        <taxon>Saprolegniaceae</taxon>
        <taxon>Saprolegnia</taxon>
    </lineage>
</organism>